<accession>A0A0P9CL08</accession>
<keyword evidence="5 9" id="KW-0697">Rotamase</keyword>
<dbReference type="Gene3D" id="3.10.50.40">
    <property type="match status" value="1"/>
</dbReference>
<dbReference type="EMBL" id="FMUN01000002">
    <property type="protein sequence ID" value="SCX94423.1"/>
    <property type="molecule type" value="Genomic_DNA"/>
</dbReference>
<dbReference type="STRING" id="381306.AN478_11200"/>
<evidence type="ECO:0000256" key="3">
    <source>
        <dbReference type="ARBA" id="ARBA00006577"/>
    </source>
</evidence>
<protein>
    <recommendedName>
        <fullName evidence="10">Peptidyl-prolyl cis-trans isomerase</fullName>
        <ecNumber evidence="10">5.2.1.8</ecNumber>
    </recommendedName>
</protein>
<comment type="function">
    <text evidence="8">Also involved in hydrogenase metallocenter assembly, probably by participating in the nickel insertion step. This function in hydrogenase biosynthesis requires chaperone activity and the presence of the metal-binding domain, but not PPIase activity.</text>
</comment>
<dbReference type="Proteomes" id="UP000183104">
    <property type="component" value="Unassembled WGS sequence"/>
</dbReference>
<evidence type="ECO:0000256" key="7">
    <source>
        <dbReference type="ARBA" id="ARBA00023235"/>
    </source>
</evidence>
<dbReference type="GO" id="GO:0042026">
    <property type="term" value="P:protein refolding"/>
    <property type="evidence" value="ECO:0007669"/>
    <property type="project" value="UniProtKB-ARBA"/>
</dbReference>
<dbReference type="PROSITE" id="PS50059">
    <property type="entry name" value="FKBP_PPIASE"/>
    <property type="match status" value="1"/>
</dbReference>
<dbReference type="OrthoDB" id="9808891at2"/>
<evidence type="ECO:0000256" key="2">
    <source>
        <dbReference type="ARBA" id="ARBA00004496"/>
    </source>
</evidence>
<keyword evidence="7 9" id="KW-0413">Isomerase</keyword>
<comment type="subcellular location">
    <subcellularLocation>
        <location evidence="2">Cytoplasm</location>
    </subcellularLocation>
</comment>
<name>A0A0P9CL08_9GAMM</name>
<dbReference type="GO" id="GO:0005737">
    <property type="term" value="C:cytoplasm"/>
    <property type="evidence" value="ECO:0007669"/>
    <property type="project" value="UniProtKB-SubCell"/>
</dbReference>
<evidence type="ECO:0000256" key="10">
    <source>
        <dbReference type="RuleBase" id="RU003915"/>
    </source>
</evidence>
<feature type="domain" description="PPIase FKBP-type" evidence="11">
    <location>
        <begin position="6"/>
        <end position="80"/>
    </location>
</feature>
<dbReference type="PANTHER" id="PTHR47861">
    <property type="entry name" value="FKBP-TYPE PEPTIDYL-PROLYL CIS-TRANS ISOMERASE SLYD"/>
    <property type="match status" value="1"/>
</dbReference>
<dbReference type="Pfam" id="PF00254">
    <property type="entry name" value="FKBP_C"/>
    <property type="match status" value="1"/>
</dbReference>
<dbReference type="SUPFAM" id="SSF54534">
    <property type="entry name" value="FKBP-like"/>
    <property type="match status" value="1"/>
</dbReference>
<evidence type="ECO:0000256" key="1">
    <source>
        <dbReference type="ARBA" id="ARBA00000971"/>
    </source>
</evidence>
<gene>
    <name evidence="12" type="ORF">SAMN05661077_0793</name>
</gene>
<comment type="similarity">
    <text evidence="3 10">Belongs to the FKBP-type PPIase family.</text>
</comment>
<keyword evidence="4" id="KW-0963">Cytoplasm</keyword>
<evidence type="ECO:0000256" key="8">
    <source>
        <dbReference type="ARBA" id="ARBA00037071"/>
    </source>
</evidence>
<dbReference type="InterPro" id="IPR001179">
    <property type="entry name" value="PPIase_FKBP_dom"/>
</dbReference>
<comment type="catalytic activity">
    <reaction evidence="1 9 10">
        <text>[protein]-peptidylproline (omega=180) = [protein]-peptidylproline (omega=0)</text>
        <dbReference type="Rhea" id="RHEA:16237"/>
        <dbReference type="Rhea" id="RHEA-COMP:10747"/>
        <dbReference type="Rhea" id="RHEA-COMP:10748"/>
        <dbReference type="ChEBI" id="CHEBI:83833"/>
        <dbReference type="ChEBI" id="CHEBI:83834"/>
        <dbReference type="EC" id="5.2.1.8"/>
    </reaction>
</comment>
<dbReference type="EC" id="5.2.1.8" evidence="10"/>
<dbReference type="RefSeq" id="WP_054966683.1">
    <property type="nucleotide sequence ID" value="NZ_FMUN01000002.1"/>
</dbReference>
<reference evidence="13" key="1">
    <citation type="submission" date="2016-10" db="EMBL/GenBank/DDBJ databases">
        <authorList>
            <person name="Varghese N."/>
        </authorList>
    </citation>
    <scope>NUCLEOTIDE SEQUENCE [LARGE SCALE GENOMIC DNA]</scope>
    <source>
        <strain evidence="13">HL 19</strain>
    </source>
</reference>
<evidence type="ECO:0000313" key="12">
    <source>
        <dbReference type="EMBL" id="SCX94423.1"/>
    </source>
</evidence>
<proteinExistence type="inferred from homology"/>
<keyword evidence="6" id="KW-0143">Chaperone</keyword>
<dbReference type="AlphaFoldDB" id="A0A0P9CL08"/>
<evidence type="ECO:0000313" key="13">
    <source>
        <dbReference type="Proteomes" id="UP000183104"/>
    </source>
</evidence>
<evidence type="ECO:0000256" key="5">
    <source>
        <dbReference type="ARBA" id="ARBA00023110"/>
    </source>
</evidence>
<organism evidence="12 13">
    <name type="scientific">Thiohalorhabdus denitrificans</name>
    <dbReference type="NCBI Taxonomy" id="381306"/>
    <lineage>
        <taxon>Bacteria</taxon>
        <taxon>Pseudomonadati</taxon>
        <taxon>Pseudomonadota</taxon>
        <taxon>Gammaproteobacteria</taxon>
        <taxon>Thiohalorhabdales</taxon>
        <taxon>Thiohalorhabdaceae</taxon>
        <taxon>Thiohalorhabdus</taxon>
    </lineage>
</organism>
<evidence type="ECO:0000259" key="11">
    <source>
        <dbReference type="PROSITE" id="PS50059"/>
    </source>
</evidence>
<dbReference type="InterPro" id="IPR046357">
    <property type="entry name" value="PPIase_dom_sf"/>
</dbReference>
<sequence length="160" mass="17312">MQAAKNRVVSIDYTLKDADDQVIDTSEGREPLAYIHGIGQIIPGLETALEGKGPGEDVSVTITPEEGYGERDDSMVMQIPREQFEGAEQIEPGMQFQAETDEGVRILTVLEAGDQEVTVDGNHPLAGVTLNFDVNVVDVRDASQEELDHGHVHGPGGHDH</sequence>
<evidence type="ECO:0000256" key="6">
    <source>
        <dbReference type="ARBA" id="ARBA00023186"/>
    </source>
</evidence>
<dbReference type="PANTHER" id="PTHR47861:SF3">
    <property type="entry name" value="FKBP-TYPE PEPTIDYL-PROLYL CIS-TRANS ISOMERASE SLYD"/>
    <property type="match status" value="1"/>
</dbReference>
<dbReference type="GO" id="GO:0003755">
    <property type="term" value="F:peptidyl-prolyl cis-trans isomerase activity"/>
    <property type="evidence" value="ECO:0007669"/>
    <property type="project" value="UniProtKB-UniRule"/>
</dbReference>
<keyword evidence="13" id="KW-1185">Reference proteome</keyword>
<evidence type="ECO:0000256" key="4">
    <source>
        <dbReference type="ARBA" id="ARBA00022490"/>
    </source>
</evidence>
<dbReference type="PATRIC" id="fig|381306.5.peg.1001"/>
<evidence type="ECO:0000256" key="9">
    <source>
        <dbReference type="PROSITE-ProRule" id="PRU00277"/>
    </source>
</evidence>